<dbReference type="PRINTS" id="PR00081">
    <property type="entry name" value="GDHRDH"/>
</dbReference>
<evidence type="ECO:0000256" key="10">
    <source>
        <dbReference type="ARBA" id="ARBA00068717"/>
    </source>
</evidence>
<protein>
    <recommendedName>
        <fullName evidence="10">Short-chain dehydrogenase/reductase 3</fullName>
    </recommendedName>
    <alternativeName>
        <fullName evidence="11">Retinal short-chain dehydrogenase/reductase 1</fullName>
    </alternativeName>
</protein>
<accession>A0A8H7E5H9</accession>
<evidence type="ECO:0000256" key="9">
    <source>
        <dbReference type="ARBA" id="ARBA00059620"/>
    </source>
</evidence>
<dbReference type="GO" id="GO:0052650">
    <property type="term" value="F:all-trans-retinol dehydrogenase (NADP+) activity"/>
    <property type="evidence" value="ECO:0007669"/>
    <property type="project" value="UniProtKB-ARBA"/>
</dbReference>
<dbReference type="OrthoDB" id="10253736at2759"/>
<keyword evidence="4" id="KW-0521">NADP</keyword>
<keyword evidence="5" id="KW-1133">Transmembrane helix</keyword>
<dbReference type="PRINTS" id="PR00080">
    <property type="entry name" value="SDRFAMILY"/>
</dbReference>
<evidence type="ECO:0000313" key="14">
    <source>
        <dbReference type="Proteomes" id="UP000606974"/>
    </source>
</evidence>
<dbReference type="Proteomes" id="UP000606974">
    <property type="component" value="Unassembled WGS sequence"/>
</dbReference>
<evidence type="ECO:0000256" key="3">
    <source>
        <dbReference type="ARBA" id="ARBA00022692"/>
    </source>
</evidence>
<name>A0A8H7E5H9_9EURO</name>
<evidence type="ECO:0000256" key="12">
    <source>
        <dbReference type="RuleBase" id="RU000363"/>
    </source>
</evidence>
<evidence type="ECO:0000256" key="2">
    <source>
        <dbReference type="ARBA" id="ARBA00006484"/>
    </source>
</evidence>
<reference evidence="13" key="1">
    <citation type="submission" date="2020-02" db="EMBL/GenBank/DDBJ databases">
        <authorList>
            <person name="Palmer J.M."/>
        </authorList>
    </citation>
    <scope>NUCLEOTIDE SEQUENCE</scope>
    <source>
        <strain evidence="13">EPUS1.4</strain>
        <tissue evidence="13">Thallus</tissue>
    </source>
</reference>
<dbReference type="FunFam" id="3.40.50.720:FF:000131">
    <property type="entry name" value="Short-chain dehydrogenase/reductase 3"/>
    <property type="match status" value="1"/>
</dbReference>
<dbReference type="InterPro" id="IPR002347">
    <property type="entry name" value="SDR_fam"/>
</dbReference>
<keyword evidence="3" id="KW-0812">Transmembrane</keyword>
<dbReference type="EMBL" id="JAACFV010000022">
    <property type="protein sequence ID" value="KAF7511224.1"/>
    <property type="molecule type" value="Genomic_DNA"/>
</dbReference>
<dbReference type="SUPFAM" id="SSF51735">
    <property type="entry name" value="NAD(P)-binding Rossmann-fold domains"/>
    <property type="match status" value="1"/>
</dbReference>
<evidence type="ECO:0000256" key="7">
    <source>
        <dbReference type="ARBA" id="ARBA00023098"/>
    </source>
</evidence>
<sequence>MASHSGWLPREGFVADPVGRLIKRTILNPALTLPLLLLTKYTHSGQQYAASHQRALRAFHIAVCWGVLRWLNNFLNRRALSNGVSDEYDWSKEVVVATGGSDGIGKEVVKMLAASDIKVAVLDVQPLTYEAPPSVKYFRCDITSSSAIAKAASEIRLEIGEPTVLMNIAGVCTGKTILDSTEAEHKWTFDVNTLSHYLLAKEFLPSMIKNNHGMVMTVASLASYNLVANLVDYAASKAAALAFHEGLTTELVTRYNAPRVRTLLITPGPVNTALIKGWNQPDSFLDYMLDPGTVAEEIVKRVLAGQSGQLILPGFASFLLPMIRAMPYWFSTAARNKSEGVLAQYCGRLVEDPNKKYAKSGGPR</sequence>
<evidence type="ECO:0000256" key="6">
    <source>
        <dbReference type="ARBA" id="ARBA00023002"/>
    </source>
</evidence>
<dbReference type="PANTHER" id="PTHR24322:SF736">
    <property type="entry name" value="RETINOL DEHYDROGENASE 10"/>
    <property type="match status" value="1"/>
</dbReference>
<keyword evidence="6" id="KW-0560">Oxidoreductase</keyword>
<gene>
    <name evidence="13" type="ORF">GJ744_005121</name>
</gene>
<evidence type="ECO:0000256" key="4">
    <source>
        <dbReference type="ARBA" id="ARBA00022857"/>
    </source>
</evidence>
<keyword evidence="7" id="KW-0443">Lipid metabolism</keyword>
<dbReference type="PANTHER" id="PTHR24322">
    <property type="entry name" value="PKSB"/>
    <property type="match status" value="1"/>
</dbReference>
<dbReference type="InterPro" id="IPR036291">
    <property type="entry name" value="NAD(P)-bd_dom_sf"/>
</dbReference>
<evidence type="ECO:0000256" key="1">
    <source>
        <dbReference type="ARBA" id="ARBA00004141"/>
    </source>
</evidence>
<comment type="caution">
    <text evidence="13">The sequence shown here is derived from an EMBL/GenBank/DDBJ whole genome shotgun (WGS) entry which is preliminary data.</text>
</comment>
<evidence type="ECO:0000256" key="5">
    <source>
        <dbReference type="ARBA" id="ARBA00022989"/>
    </source>
</evidence>
<dbReference type="Pfam" id="PF00106">
    <property type="entry name" value="adh_short"/>
    <property type="match status" value="1"/>
</dbReference>
<dbReference type="Gene3D" id="3.40.50.720">
    <property type="entry name" value="NAD(P)-binding Rossmann-like Domain"/>
    <property type="match status" value="1"/>
</dbReference>
<proteinExistence type="inferred from homology"/>
<comment type="subcellular location">
    <subcellularLocation>
        <location evidence="1">Membrane</location>
        <topology evidence="1">Multi-pass membrane protein</topology>
    </subcellularLocation>
</comment>
<comment type="function">
    <text evidence="9">Catalyzes the reduction of all-trans-retinal to all-trans-retinol in the presence of NADPH.</text>
</comment>
<evidence type="ECO:0000256" key="11">
    <source>
        <dbReference type="ARBA" id="ARBA00082544"/>
    </source>
</evidence>
<evidence type="ECO:0000313" key="13">
    <source>
        <dbReference type="EMBL" id="KAF7511224.1"/>
    </source>
</evidence>
<keyword evidence="8" id="KW-0472">Membrane</keyword>
<dbReference type="AlphaFoldDB" id="A0A8H7E5H9"/>
<keyword evidence="14" id="KW-1185">Reference proteome</keyword>
<dbReference type="GO" id="GO:0016020">
    <property type="term" value="C:membrane"/>
    <property type="evidence" value="ECO:0007669"/>
    <property type="project" value="UniProtKB-SubCell"/>
</dbReference>
<comment type="similarity">
    <text evidence="2 12">Belongs to the short-chain dehydrogenases/reductases (SDR) family.</text>
</comment>
<organism evidence="13 14">
    <name type="scientific">Endocarpon pusillum</name>
    <dbReference type="NCBI Taxonomy" id="364733"/>
    <lineage>
        <taxon>Eukaryota</taxon>
        <taxon>Fungi</taxon>
        <taxon>Dikarya</taxon>
        <taxon>Ascomycota</taxon>
        <taxon>Pezizomycotina</taxon>
        <taxon>Eurotiomycetes</taxon>
        <taxon>Chaetothyriomycetidae</taxon>
        <taxon>Verrucariales</taxon>
        <taxon>Verrucariaceae</taxon>
        <taxon>Endocarpon</taxon>
    </lineage>
</organism>
<evidence type="ECO:0000256" key="8">
    <source>
        <dbReference type="ARBA" id="ARBA00023136"/>
    </source>
</evidence>